<sequence length="111" mass="11813">MSGGGVGERCVQALDAIIEMRINHFRSMPSISRSEDLSVSQFFTRVPGRGSSFVSRPRVTTRSTLRASSEPADVGYSLVTSTLTSSRAWANRSLTAAPAEHVHGVAGEFGG</sequence>
<reference evidence="1" key="1">
    <citation type="submission" date="2007-04" db="EMBL/GenBank/DDBJ databases">
        <title>Complete sequence of plasmid1 pMFLV01 of Mycobacterium gilvum PYR-GCK.</title>
        <authorList>
            <consortium name="US DOE Joint Genome Institute"/>
            <person name="Copeland A."/>
            <person name="Lucas S."/>
            <person name="Lapidus A."/>
            <person name="Barry K."/>
            <person name="Detter J.C."/>
            <person name="Glavina del Rio T."/>
            <person name="Hammon N."/>
            <person name="Israni S."/>
            <person name="Dalin E."/>
            <person name="Tice H."/>
            <person name="Pitluck S."/>
            <person name="Chain P."/>
            <person name="Malfatti S."/>
            <person name="Shin M."/>
            <person name="Vergez L."/>
            <person name="Schmutz J."/>
            <person name="Larimer F."/>
            <person name="Land M."/>
            <person name="Hauser L."/>
            <person name="Kyrpides N."/>
            <person name="Mikhailova N."/>
            <person name="Miller C."/>
            <person name="Richardson P."/>
        </authorList>
    </citation>
    <scope>NUCLEOTIDE SEQUENCE</scope>
    <source>
        <strain evidence="1">PYR-GCK</strain>
        <plasmid evidence="1">pMFLV01</plasmid>
    </source>
</reference>
<dbReference type="KEGG" id="mgi:Mflv_5360"/>
<organism evidence="1">
    <name type="scientific">Mycolicibacterium gilvum (strain PYR-GCK)</name>
    <name type="common">Mycobacterium gilvum (strain PYR-GCK)</name>
    <dbReference type="NCBI Taxonomy" id="350054"/>
    <lineage>
        <taxon>Bacteria</taxon>
        <taxon>Bacillati</taxon>
        <taxon>Actinomycetota</taxon>
        <taxon>Actinomycetes</taxon>
        <taxon>Mycobacteriales</taxon>
        <taxon>Mycobacteriaceae</taxon>
        <taxon>Mycolicibacterium</taxon>
    </lineage>
</organism>
<accession>A4TGC3</accession>
<gene>
    <name evidence="1" type="ordered locus">Mflv_5360</name>
</gene>
<evidence type="ECO:0000313" key="1">
    <source>
        <dbReference type="EMBL" id="ABP47822.1"/>
    </source>
</evidence>
<keyword evidence="1" id="KW-0614">Plasmid</keyword>
<protein>
    <submittedName>
        <fullName evidence="1">Uncharacterized protein</fullName>
    </submittedName>
</protein>
<name>A4TGC3_MYCGI</name>
<dbReference type="HOGENOM" id="CLU_2155544_0_0_11"/>
<geneLocation type="plasmid" evidence="1">
    <name>pMFLV01</name>
</geneLocation>
<dbReference type="AlphaFoldDB" id="A4TGC3"/>
<dbReference type="EMBL" id="CP000657">
    <property type="protein sequence ID" value="ABP47822.1"/>
    <property type="molecule type" value="Genomic_DNA"/>
</dbReference>
<proteinExistence type="predicted"/>